<feature type="region of interest" description="Disordered" evidence="1">
    <location>
        <begin position="514"/>
        <end position="563"/>
    </location>
</feature>
<gene>
    <name evidence="2" type="ORF">PCOR1329_LOCUS10393</name>
</gene>
<evidence type="ECO:0008006" key="4">
    <source>
        <dbReference type="Google" id="ProtNLM"/>
    </source>
</evidence>
<sequence length="623" mass="67176">MGSSMRSLQATTSDFGHGERERRAWPLPTADHRACADLFVLYAYNMYRRRDITRMWQTLCGGYERSMDTYAELLKRNPALKPMLESISAQLKRGAVVGYDKAFIAKHTGGDDAGSAKGRTADADLFKRKPKQAAFDSTFPRAPGPQQPSMMSEASMLISPEKSKDDGIQVTPAHCWGFGSWLWLNWEAGQQMQNTSKHAQRLVSTKFKHPVLTPRLEITGDYLTKYLKEMDGDDSQFKDISPAVAPLSTGTSPGRQPPGEHILSQEAAAAAKGRPGSGQDAASGGPARDVTPAKPRLDVPFCLQRVKPVWLPIKAHRFAAYRAKVLQLLPQKVLQQYIDFEKQGQYPACVKLLESATPGSLNVLSPATLAQNQPLLVETVLQLIVGYSGLCLKNGQGSTAVKLITQALDNMSLSLRDLHPGHRLVIEAYLYDTALSVCYYMPNDVSLSDRAESFFQQASERYLRLKHIHEGHRSEAEYYTQQAAAVCGGWPAGSGALSGGAGALEHLSWLRGQAGPAVPGASGPPQGPRGLHAPSFSRGAHAPDLMPRGQQPRRGSRGRRGAAALECAPGGAAAPEQAARGTGGREAHAQALNKLTDAPVSSLLAVCYHNLAVAGAAAQLCKA</sequence>
<accession>A0ABN9QB33</accession>
<reference evidence="2" key="1">
    <citation type="submission" date="2023-10" db="EMBL/GenBank/DDBJ databases">
        <authorList>
            <person name="Chen Y."/>
            <person name="Shah S."/>
            <person name="Dougan E. K."/>
            <person name="Thang M."/>
            <person name="Chan C."/>
        </authorList>
    </citation>
    <scope>NUCLEOTIDE SEQUENCE [LARGE SCALE GENOMIC DNA]</scope>
</reference>
<feature type="region of interest" description="Disordered" evidence="1">
    <location>
        <begin position="237"/>
        <end position="292"/>
    </location>
</feature>
<comment type="caution">
    <text evidence="2">The sequence shown here is derived from an EMBL/GenBank/DDBJ whole genome shotgun (WGS) entry which is preliminary data.</text>
</comment>
<protein>
    <recommendedName>
        <fullName evidence="4">KIF-binding protein</fullName>
    </recommendedName>
</protein>
<proteinExistence type="predicted"/>
<evidence type="ECO:0000313" key="3">
    <source>
        <dbReference type="Proteomes" id="UP001189429"/>
    </source>
</evidence>
<name>A0ABN9QB33_9DINO</name>
<feature type="compositionally biased region" description="Low complexity" evidence="1">
    <location>
        <begin position="514"/>
        <end position="524"/>
    </location>
</feature>
<organism evidence="2 3">
    <name type="scientific">Prorocentrum cordatum</name>
    <dbReference type="NCBI Taxonomy" id="2364126"/>
    <lineage>
        <taxon>Eukaryota</taxon>
        <taxon>Sar</taxon>
        <taxon>Alveolata</taxon>
        <taxon>Dinophyceae</taxon>
        <taxon>Prorocentrales</taxon>
        <taxon>Prorocentraceae</taxon>
        <taxon>Prorocentrum</taxon>
    </lineage>
</organism>
<evidence type="ECO:0000313" key="2">
    <source>
        <dbReference type="EMBL" id="CAK0803089.1"/>
    </source>
</evidence>
<feature type="compositionally biased region" description="Polar residues" evidence="1">
    <location>
        <begin position="1"/>
        <end position="14"/>
    </location>
</feature>
<evidence type="ECO:0000256" key="1">
    <source>
        <dbReference type="SAM" id="MobiDB-lite"/>
    </source>
</evidence>
<dbReference type="EMBL" id="CAUYUJ010002947">
    <property type="protein sequence ID" value="CAK0803089.1"/>
    <property type="molecule type" value="Genomic_DNA"/>
</dbReference>
<dbReference type="Proteomes" id="UP001189429">
    <property type="component" value="Unassembled WGS sequence"/>
</dbReference>
<feature type="region of interest" description="Disordered" evidence="1">
    <location>
        <begin position="1"/>
        <end position="20"/>
    </location>
</feature>
<keyword evidence="3" id="KW-1185">Reference proteome</keyword>